<dbReference type="AlphaFoldDB" id="A0A0G4HYE8"/>
<evidence type="ECO:0000256" key="4">
    <source>
        <dbReference type="ARBA" id="ARBA00022617"/>
    </source>
</evidence>
<dbReference type="SUPFAM" id="SSF81342">
    <property type="entry name" value="Transmembrane di-heme cytochromes"/>
    <property type="match status" value="1"/>
</dbReference>
<keyword evidence="7" id="KW-0249">Electron transport</keyword>
<dbReference type="PANTHER" id="PTHR30529">
    <property type="entry name" value="CYTOCHROME B561"/>
    <property type="match status" value="1"/>
</dbReference>
<dbReference type="InterPro" id="IPR052168">
    <property type="entry name" value="Cytochrome_b561_oxidase"/>
</dbReference>
<dbReference type="EMBL" id="CDMZ01004384">
    <property type="protein sequence ID" value="CEM49580.1"/>
    <property type="molecule type" value="Genomic_DNA"/>
</dbReference>
<proteinExistence type="inferred from homology"/>
<evidence type="ECO:0000256" key="9">
    <source>
        <dbReference type="ARBA" id="ARBA00023004"/>
    </source>
</evidence>
<keyword evidence="9" id="KW-0408">Iron</keyword>
<reference evidence="14" key="1">
    <citation type="submission" date="2014-11" db="EMBL/GenBank/DDBJ databases">
        <authorList>
            <person name="Otto D Thomas"/>
            <person name="Naeem Raeece"/>
        </authorList>
    </citation>
    <scope>NUCLEOTIDE SEQUENCE</scope>
</reference>
<dbReference type="GO" id="GO:0009055">
    <property type="term" value="F:electron transfer activity"/>
    <property type="evidence" value="ECO:0007669"/>
    <property type="project" value="InterPro"/>
</dbReference>
<keyword evidence="8 12" id="KW-1133">Transmembrane helix</keyword>
<dbReference type="GO" id="GO:0005886">
    <property type="term" value="C:plasma membrane"/>
    <property type="evidence" value="ECO:0007669"/>
    <property type="project" value="UniProtKB-SubCell"/>
</dbReference>
<evidence type="ECO:0000256" key="2">
    <source>
        <dbReference type="ARBA" id="ARBA00022448"/>
    </source>
</evidence>
<evidence type="ECO:0000256" key="3">
    <source>
        <dbReference type="ARBA" id="ARBA00022475"/>
    </source>
</evidence>
<dbReference type="VEuPathDB" id="CryptoDB:Cvel_9491"/>
<comment type="similarity">
    <text evidence="11">Belongs to the cytochrome b561 family.</text>
</comment>
<evidence type="ECO:0000256" key="12">
    <source>
        <dbReference type="SAM" id="Phobius"/>
    </source>
</evidence>
<evidence type="ECO:0000256" key="1">
    <source>
        <dbReference type="ARBA" id="ARBA00004651"/>
    </source>
</evidence>
<organism evidence="14">
    <name type="scientific">Chromera velia CCMP2878</name>
    <dbReference type="NCBI Taxonomy" id="1169474"/>
    <lineage>
        <taxon>Eukaryota</taxon>
        <taxon>Sar</taxon>
        <taxon>Alveolata</taxon>
        <taxon>Colpodellida</taxon>
        <taxon>Chromeraceae</taxon>
        <taxon>Chromera</taxon>
    </lineage>
</organism>
<dbReference type="GO" id="GO:0022904">
    <property type="term" value="P:respiratory electron transport chain"/>
    <property type="evidence" value="ECO:0007669"/>
    <property type="project" value="InterPro"/>
</dbReference>
<dbReference type="GO" id="GO:0020037">
    <property type="term" value="F:heme binding"/>
    <property type="evidence" value="ECO:0007669"/>
    <property type="project" value="TreeGrafter"/>
</dbReference>
<feature type="transmembrane region" description="Helical" evidence="12">
    <location>
        <begin position="90"/>
        <end position="111"/>
    </location>
</feature>
<dbReference type="PANTHER" id="PTHR30529:SF1">
    <property type="entry name" value="CYTOCHROME B561 HOMOLOG 2"/>
    <property type="match status" value="1"/>
</dbReference>
<dbReference type="InterPro" id="IPR016174">
    <property type="entry name" value="Di-haem_cyt_TM"/>
</dbReference>
<feature type="transmembrane region" description="Helical" evidence="12">
    <location>
        <begin position="123"/>
        <end position="143"/>
    </location>
</feature>
<evidence type="ECO:0000256" key="11">
    <source>
        <dbReference type="ARBA" id="ARBA00037975"/>
    </source>
</evidence>
<keyword evidence="6" id="KW-0479">Metal-binding</keyword>
<keyword evidence="3" id="KW-1003">Cell membrane</keyword>
<keyword evidence="2" id="KW-0813">Transport</keyword>
<keyword evidence="5 12" id="KW-0812">Transmembrane</keyword>
<feature type="transmembrane region" description="Helical" evidence="12">
    <location>
        <begin position="163"/>
        <end position="185"/>
    </location>
</feature>
<comment type="subcellular location">
    <subcellularLocation>
        <location evidence="1">Cell membrane</location>
        <topology evidence="1">Multi-pass membrane protein</topology>
    </subcellularLocation>
</comment>
<feature type="domain" description="Cytochrome b561 bacterial/Ni-hydrogenase" evidence="13">
    <location>
        <begin position="84"/>
        <end position="243"/>
    </location>
</feature>
<evidence type="ECO:0000256" key="10">
    <source>
        <dbReference type="ARBA" id="ARBA00023136"/>
    </source>
</evidence>
<name>A0A0G4HYE8_9ALVE</name>
<dbReference type="Pfam" id="PF01292">
    <property type="entry name" value="Ni_hydr_CYTB"/>
    <property type="match status" value="1"/>
</dbReference>
<accession>A0A0G4HYE8</accession>
<keyword evidence="4" id="KW-0349">Heme</keyword>
<evidence type="ECO:0000256" key="5">
    <source>
        <dbReference type="ARBA" id="ARBA00022692"/>
    </source>
</evidence>
<evidence type="ECO:0000256" key="8">
    <source>
        <dbReference type="ARBA" id="ARBA00022989"/>
    </source>
</evidence>
<dbReference type="InterPro" id="IPR011577">
    <property type="entry name" value="Cyt_b561_bac/Ni-Hgenase"/>
</dbReference>
<dbReference type="GO" id="GO:0046872">
    <property type="term" value="F:metal ion binding"/>
    <property type="evidence" value="ECO:0007669"/>
    <property type="project" value="UniProtKB-KW"/>
</dbReference>
<keyword evidence="10 12" id="KW-0472">Membrane</keyword>
<evidence type="ECO:0000313" key="14">
    <source>
        <dbReference type="EMBL" id="CEM49580.1"/>
    </source>
</evidence>
<evidence type="ECO:0000259" key="13">
    <source>
        <dbReference type="Pfam" id="PF01292"/>
    </source>
</evidence>
<protein>
    <recommendedName>
        <fullName evidence="13">Cytochrome b561 bacterial/Ni-hydrogenase domain-containing protein</fullName>
    </recommendedName>
</protein>
<sequence>MSTSSLTRLRLLASPLLRAEQSAALLPARRGFSSFFAPMRSYLSNNVQALQQSSPFARFQLRRATAAAEGADPIQHAISEFGQYNYAMRWLHWLIAGGIFAAFGTVNAAYYTEGAVKKQLLDLHESVGLGVLGLVLARVGLRLTSKMPPHIPGNKLEQIGAELGHYLLYGFMLFLPVTGVMMNYLGGKPVQFFGLSVPGMANPDLARMTLSKEAFKNHKRFGVLFEYYLPIHIGAAYYHLAKGHNIFVRVNPLVFAK</sequence>
<evidence type="ECO:0000256" key="7">
    <source>
        <dbReference type="ARBA" id="ARBA00022982"/>
    </source>
</evidence>
<evidence type="ECO:0000256" key="6">
    <source>
        <dbReference type="ARBA" id="ARBA00022723"/>
    </source>
</evidence>
<gene>
    <name evidence="14" type="ORF">Cvel_9491</name>
</gene>